<evidence type="ECO:0000313" key="3">
    <source>
        <dbReference type="Proteomes" id="UP000215383"/>
    </source>
</evidence>
<name>A0A239TJ44_9FIRM</name>
<protein>
    <recommendedName>
        <fullName evidence="4">Alkaline shock response membrane anchor protein AmaP</fullName>
    </recommendedName>
</protein>
<evidence type="ECO:0000313" key="2">
    <source>
        <dbReference type="EMBL" id="SNU97228.1"/>
    </source>
</evidence>
<accession>A0A239TJ44</accession>
<dbReference type="eggNOG" id="ENOG5033FR9">
    <property type="taxonomic scope" value="Bacteria"/>
</dbReference>
<feature type="transmembrane region" description="Helical" evidence="1">
    <location>
        <begin position="47"/>
        <end position="65"/>
    </location>
</feature>
<sequence length="191" mass="21509">MNVINRIILFFYALAFGAVSLLVIALYTRIFSDAQVWNEFLYLCSRWETLAVAIVVLICSLYLWLQSISSHSNDVTANEAVIVQGKMGQVRISLVALKNMADKIAVSTAGVRDVKVRIKMTKAATKDKTLIPSFKLRLVVSETYNIVTISDDIRYRLNDYLSKYIGIENTKIEIDVKSISDDPSEGKRHVV</sequence>
<dbReference type="RefSeq" id="WP_027889642.1">
    <property type="nucleotide sequence ID" value="NZ_CALXYH010000011.1"/>
</dbReference>
<keyword evidence="1" id="KW-0472">Membrane</keyword>
<feature type="transmembrane region" description="Helical" evidence="1">
    <location>
        <begin position="7"/>
        <end position="27"/>
    </location>
</feature>
<evidence type="ECO:0008006" key="4">
    <source>
        <dbReference type="Google" id="ProtNLM"/>
    </source>
</evidence>
<reference evidence="2 3" key="1">
    <citation type="submission" date="2017-06" db="EMBL/GenBank/DDBJ databases">
        <authorList>
            <consortium name="Pathogen Informatics"/>
        </authorList>
    </citation>
    <scope>NUCLEOTIDE SEQUENCE [LARGE SCALE GENOMIC DNA]</scope>
    <source>
        <strain evidence="2 3">NCTC10570</strain>
    </source>
</reference>
<dbReference type="OrthoDB" id="1669631at2"/>
<organism evidence="2 3">
    <name type="scientific">Megamonas hypermegale</name>
    <dbReference type="NCBI Taxonomy" id="158847"/>
    <lineage>
        <taxon>Bacteria</taxon>
        <taxon>Bacillati</taxon>
        <taxon>Bacillota</taxon>
        <taxon>Negativicutes</taxon>
        <taxon>Selenomonadales</taxon>
        <taxon>Selenomonadaceae</taxon>
        <taxon>Megamonas</taxon>
    </lineage>
</organism>
<evidence type="ECO:0000256" key="1">
    <source>
        <dbReference type="SAM" id="Phobius"/>
    </source>
</evidence>
<proteinExistence type="predicted"/>
<keyword evidence="1" id="KW-1133">Transmembrane helix</keyword>
<dbReference type="NCBIfam" id="NF033218">
    <property type="entry name" value="anchor_AmaP"/>
    <property type="match status" value="1"/>
</dbReference>
<keyword evidence="1" id="KW-0812">Transmembrane</keyword>
<dbReference type="GeneID" id="78506743"/>
<keyword evidence="3" id="KW-1185">Reference proteome</keyword>
<dbReference type="AlphaFoldDB" id="A0A239TJ44"/>
<dbReference type="EMBL" id="LT906446">
    <property type="protein sequence ID" value="SNU97228.1"/>
    <property type="molecule type" value="Genomic_DNA"/>
</dbReference>
<gene>
    <name evidence="2" type="ORF">SAMEA4364220_00718</name>
</gene>
<dbReference type="Proteomes" id="UP000215383">
    <property type="component" value="Chromosome 1"/>
</dbReference>